<gene>
    <name evidence="1" type="ORF">NCTC10692_04496</name>
    <name evidence="2" type="ORF">NCTC10692_04936</name>
</gene>
<dbReference type="EMBL" id="UGUV01000003">
    <property type="protein sequence ID" value="SUE72341.1"/>
    <property type="molecule type" value="Genomic_DNA"/>
</dbReference>
<protein>
    <submittedName>
        <fullName evidence="2">Uncharacterized protein</fullName>
    </submittedName>
</protein>
<dbReference type="RefSeq" id="WP_074857349.1">
    <property type="nucleotide sequence ID" value="NZ_FNZC01000019.1"/>
</dbReference>
<evidence type="ECO:0000313" key="1">
    <source>
        <dbReference type="EMBL" id="SUE72341.1"/>
    </source>
</evidence>
<sequence length="143" mass="15402">MTLPCTLYHCTTVEALESILSEGLLPSKSQSSLLAVFLSDCRHLASGYAGQQPDVEHVLFAVELAALDPALLGPDNCELQDWLDDQGDEHAALTGVNHWSQASWQQSLEWCNQVAYAGVIPVSAISVVESLDPVHTLSPVMGM</sequence>
<dbReference type="EMBL" id="UGUV01000003">
    <property type="protein sequence ID" value="SUE72780.1"/>
    <property type="molecule type" value="Genomic_DNA"/>
</dbReference>
<organism evidence="2 3">
    <name type="scientific">Ectopseudomonas oleovorans</name>
    <name type="common">Pseudomonas oleovorans</name>
    <dbReference type="NCBI Taxonomy" id="301"/>
    <lineage>
        <taxon>Bacteria</taxon>
        <taxon>Pseudomonadati</taxon>
        <taxon>Pseudomonadota</taxon>
        <taxon>Gammaproteobacteria</taxon>
        <taxon>Pseudomonadales</taxon>
        <taxon>Pseudomonadaceae</taxon>
        <taxon>Ectopseudomonas</taxon>
    </lineage>
</organism>
<dbReference type="Proteomes" id="UP000255303">
    <property type="component" value="Unassembled WGS sequence"/>
</dbReference>
<evidence type="ECO:0000313" key="2">
    <source>
        <dbReference type="EMBL" id="SUE72780.1"/>
    </source>
</evidence>
<accession>A0A379PIY9</accession>
<dbReference type="AlphaFoldDB" id="A0A379PIY9"/>
<name>A0A379PIY9_ECTOL</name>
<reference evidence="2 3" key="1">
    <citation type="submission" date="2018-06" db="EMBL/GenBank/DDBJ databases">
        <authorList>
            <consortium name="Pathogen Informatics"/>
            <person name="Doyle S."/>
        </authorList>
    </citation>
    <scope>NUCLEOTIDE SEQUENCE [LARGE SCALE GENOMIC DNA]</scope>
    <source>
        <strain evidence="2 3">NCTC10692</strain>
    </source>
</reference>
<proteinExistence type="predicted"/>
<evidence type="ECO:0000313" key="3">
    <source>
        <dbReference type="Proteomes" id="UP000255303"/>
    </source>
</evidence>